<accession>A0ABS2NTP1</accession>
<keyword evidence="1" id="KW-0472">Membrane</keyword>
<name>A0ABS2NTP1_9FIRM</name>
<evidence type="ECO:0000313" key="3">
    <source>
        <dbReference type="Proteomes" id="UP001314796"/>
    </source>
</evidence>
<comment type="caution">
    <text evidence="2">The sequence shown here is derived from an EMBL/GenBank/DDBJ whole genome shotgun (WGS) entry which is preliminary data.</text>
</comment>
<feature type="transmembrane region" description="Helical" evidence="1">
    <location>
        <begin position="98"/>
        <end position="116"/>
    </location>
</feature>
<protein>
    <submittedName>
        <fullName evidence="2">Uncharacterized protein</fullName>
    </submittedName>
</protein>
<organism evidence="2 3">
    <name type="scientific">Alkaliphilus hydrothermalis</name>
    <dbReference type="NCBI Taxonomy" id="1482730"/>
    <lineage>
        <taxon>Bacteria</taxon>
        <taxon>Bacillati</taxon>
        <taxon>Bacillota</taxon>
        <taxon>Clostridia</taxon>
        <taxon>Peptostreptococcales</taxon>
        <taxon>Natronincolaceae</taxon>
        <taxon>Alkaliphilus</taxon>
    </lineage>
</organism>
<dbReference type="Proteomes" id="UP001314796">
    <property type="component" value="Unassembled WGS sequence"/>
</dbReference>
<reference evidence="2 3" key="1">
    <citation type="submission" date="2021-01" db="EMBL/GenBank/DDBJ databases">
        <title>Genomic Encyclopedia of Type Strains, Phase IV (KMG-IV): sequencing the most valuable type-strain genomes for metagenomic binning, comparative biology and taxonomic classification.</title>
        <authorList>
            <person name="Goeker M."/>
        </authorList>
    </citation>
    <scope>NUCLEOTIDE SEQUENCE [LARGE SCALE GENOMIC DNA]</scope>
    <source>
        <strain evidence="2 3">DSM 25890</strain>
    </source>
</reference>
<keyword evidence="1" id="KW-1133">Transmembrane helix</keyword>
<dbReference type="RefSeq" id="WP_204404318.1">
    <property type="nucleotide sequence ID" value="NZ_JAFBEE010000029.1"/>
</dbReference>
<keyword evidence="3" id="KW-1185">Reference proteome</keyword>
<feature type="transmembrane region" description="Helical" evidence="1">
    <location>
        <begin position="66"/>
        <end position="86"/>
    </location>
</feature>
<keyword evidence="1" id="KW-0812">Transmembrane</keyword>
<evidence type="ECO:0000313" key="2">
    <source>
        <dbReference type="EMBL" id="MBM7616271.1"/>
    </source>
</evidence>
<gene>
    <name evidence="2" type="ORF">JOC73_002853</name>
</gene>
<feature type="transmembrane region" description="Helical" evidence="1">
    <location>
        <begin position="6"/>
        <end position="27"/>
    </location>
</feature>
<feature type="transmembrane region" description="Helical" evidence="1">
    <location>
        <begin position="128"/>
        <end position="152"/>
    </location>
</feature>
<proteinExistence type="predicted"/>
<feature type="transmembrane region" description="Helical" evidence="1">
    <location>
        <begin position="34"/>
        <end position="54"/>
    </location>
</feature>
<dbReference type="EMBL" id="JAFBEE010000029">
    <property type="protein sequence ID" value="MBM7616271.1"/>
    <property type="molecule type" value="Genomic_DNA"/>
</dbReference>
<sequence length="160" mass="18498">MEKRSLKFIITVLLMQILTSLPIRYFYFSYNNYYLMQVACTVLSISFIIISSYLTIRLNKSLNSNFNGIITSLILIMPFIALVLIANKIDNQVYKQTIFDFLGYTFLHLGGLGPILHKVFGFKALYNLFYSVNITILIHILGFFLGDIYYIVGKKRHAKV</sequence>
<evidence type="ECO:0000256" key="1">
    <source>
        <dbReference type="SAM" id="Phobius"/>
    </source>
</evidence>